<evidence type="ECO:0000256" key="5">
    <source>
        <dbReference type="SAM" id="MobiDB-lite"/>
    </source>
</evidence>
<evidence type="ECO:0000313" key="7">
    <source>
        <dbReference type="EMBL" id="SUU88160.1"/>
    </source>
</evidence>
<dbReference type="EMBL" id="UFSM01000001">
    <property type="protein sequence ID" value="SUU88160.1"/>
    <property type="molecule type" value="Genomic_DNA"/>
</dbReference>
<protein>
    <submittedName>
        <fullName evidence="7">Uncharacterized conserved protein</fullName>
    </submittedName>
</protein>
<dbReference type="SUPFAM" id="SSF51316">
    <property type="entry name" value="Mss4-like"/>
    <property type="match status" value="1"/>
</dbReference>
<gene>
    <name evidence="7" type="ORF">NCTC10684_01368</name>
</gene>
<reference evidence="7 8" key="1">
    <citation type="submission" date="2018-06" db="EMBL/GenBank/DDBJ databases">
        <authorList>
            <consortium name="Pathogen Informatics"/>
            <person name="Doyle S."/>
        </authorList>
    </citation>
    <scope>NUCLEOTIDE SEQUENCE [LARGE SCALE GENOMIC DNA]</scope>
    <source>
        <strain evidence="7 8">NCTC10684</strain>
    </source>
</reference>
<evidence type="ECO:0000256" key="4">
    <source>
        <dbReference type="ARBA" id="ARBA00023239"/>
    </source>
</evidence>
<keyword evidence="2" id="KW-0479">Metal-binding</keyword>
<dbReference type="GO" id="GO:0046872">
    <property type="term" value="F:metal ion binding"/>
    <property type="evidence" value="ECO:0007669"/>
    <property type="project" value="UniProtKB-KW"/>
</dbReference>
<keyword evidence="4" id="KW-0456">Lyase</keyword>
<proteinExistence type="inferred from homology"/>
<comment type="similarity">
    <text evidence="1">Belongs to the Gfa family.</text>
</comment>
<dbReference type="PANTHER" id="PTHR33337">
    <property type="entry name" value="GFA DOMAIN-CONTAINING PROTEIN"/>
    <property type="match status" value="1"/>
</dbReference>
<accession>A0A380WGU4</accession>
<dbReference type="PANTHER" id="PTHR33337:SF40">
    <property type="entry name" value="CENP-V_GFA DOMAIN-CONTAINING PROTEIN-RELATED"/>
    <property type="match status" value="1"/>
</dbReference>
<sequence length="163" mass="18173">MENRTGETIRFGSCYCRAVSFRVTGQPLRVGLCHCADCRKTSGSAFSAYAVWPVSALEQTGQVGTYGNRSFCVTCGSRVTYVRDDEAEVMLGNLDVVPSDLTPQYELWTGRRESWLHPLREARQFDHDRDLTAASELPETGQPKRIETLDAEVPPSSELVRPV</sequence>
<dbReference type="Proteomes" id="UP000254701">
    <property type="component" value="Unassembled WGS sequence"/>
</dbReference>
<evidence type="ECO:0000256" key="1">
    <source>
        <dbReference type="ARBA" id="ARBA00005495"/>
    </source>
</evidence>
<dbReference type="AlphaFoldDB" id="A0A380WGU4"/>
<evidence type="ECO:0000313" key="8">
    <source>
        <dbReference type="Proteomes" id="UP000254701"/>
    </source>
</evidence>
<dbReference type="InterPro" id="IPR006913">
    <property type="entry name" value="CENP-V/GFA"/>
</dbReference>
<organism evidence="7 8">
    <name type="scientific">Aminobacter aminovorans</name>
    <name type="common">Chelatobacter heintzii</name>
    <dbReference type="NCBI Taxonomy" id="83263"/>
    <lineage>
        <taxon>Bacteria</taxon>
        <taxon>Pseudomonadati</taxon>
        <taxon>Pseudomonadota</taxon>
        <taxon>Alphaproteobacteria</taxon>
        <taxon>Hyphomicrobiales</taxon>
        <taxon>Phyllobacteriaceae</taxon>
        <taxon>Aminobacter</taxon>
    </lineage>
</organism>
<dbReference type="OrthoDB" id="9807246at2"/>
<evidence type="ECO:0000256" key="3">
    <source>
        <dbReference type="ARBA" id="ARBA00022833"/>
    </source>
</evidence>
<dbReference type="Pfam" id="PF04828">
    <property type="entry name" value="GFA"/>
    <property type="match status" value="1"/>
</dbReference>
<feature type="domain" description="CENP-V/GFA" evidence="6">
    <location>
        <begin position="10"/>
        <end position="106"/>
    </location>
</feature>
<dbReference type="GO" id="GO:0016846">
    <property type="term" value="F:carbon-sulfur lyase activity"/>
    <property type="evidence" value="ECO:0007669"/>
    <property type="project" value="InterPro"/>
</dbReference>
<dbReference type="InterPro" id="IPR011057">
    <property type="entry name" value="Mss4-like_sf"/>
</dbReference>
<keyword evidence="3" id="KW-0862">Zinc</keyword>
<dbReference type="Gene3D" id="3.90.1590.10">
    <property type="entry name" value="glutathione-dependent formaldehyde- activating enzyme (gfa)"/>
    <property type="match status" value="1"/>
</dbReference>
<evidence type="ECO:0000256" key="2">
    <source>
        <dbReference type="ARBA" id="ARBA00022723"/>
    </source>
</evidence>
<name>A0A380WGU4_AMIAI</name>
<evidence type="ECO:0000259" key="6">
    <source>
        <dbReference type="PROSITE" id="PS51891"/>
    </source>
</evidence>
<dbReference type="PROSITE" id="PS51891">
    <property type="entry name" value="CENP_V_GFA"/>
    <property type="match status" value="1"/>
</dbReference>
<dbReference type="RefSeq" id="WP_115730540.1">
    <property type="nucleotide sequence ID" value="NZ_BAAAVY010000010.1"/>
</dbReference>
<feature type="region of interest" description="Disordered" evidence="5">
    <location>
        <begin position="128"/>
        <end position="163"/>
    </location>
</feature>